<organism evidence="9 10">
    <name type="scientific">Brevibacterium aurantiacum</name>
    <dbReference type="NCBI Taxonomy" id="273384"/>
    <lineage>
        <taxon>Bacteria</taxon>
        <taxon>Bacillati</taxon>
        <taxon>Actinomycetota</taxon>
        <taxon>Actinomycetes</taxon>
        <taxon>Micrococcales</taxon>
        <taxon>Brevibacteriaceae</taxon>
        <taxon>Brevibacterium</taxon>
    </lineage>
</organism>
<comment type="caution">
    <text evidence="9">The sequence shown here is derived from an EMBL/GenBank/DDBJ whole genome shotgun (WGS) entry which is preliminary data.</text>
</comment>
<dbReference type="InterPro" id="IPR004706">
    <property type="entry name" value="Arsenical-R_Acr3"/>
</dbReference>
<keyword evidence="7 8" id="KW-0472">Membrane</keyword>
<evidence type="ECO:0000256" key="4">
    <source>
        <dbReference type="ARBA" id="ARBA00022475"/>
    </source>
</evidence>
<dbReference type="PANTHER" id="PTHR43057">
    <property type="entry name" value="ARSENITE EFFLUX TRANSPORTER"/>
    <property type="match status" value="1"/>
</dbReference>
<dbReference type="InterPro" id="IPR038770">
    <property type="entry name" value="Na+/solute_symporter_sf"/>
</dbReference>
<dbReference type="GO" id="GO:0015105">
    <property type="term" value="F:arsenite transmembrane transporter activity"/>
    <property type="evidence" value="ECO:0007669"/>
    <property type="project" value="TreeGrafter"/>
</dbReference>
<dbReference type="PANTHER" id="PTHR43057:SF1">
    <property type="entry name" value="ARSENICAL-RESISTANCE PROTEIN 3"/>
    <property type="match status" value="1"/>
</dbReference>
<evidence type="ECO:0000313" key="10">
    <source>
        <dbReference type="Proteomes" id="UP000234525"/>
    </source>
</evidence>
<evidence type="ECO:0000256" key="5">
    <source>
        <dbReference type="ARBA" id="ARBA00022692"/>
    </source>
</evidence>
<dbReference type="InterPro" id="IPR002657">
    <property type="entry name" value="BilAc:Na_symport/Acr3"/>
</dbReference>
<proteinExistence type="inferred from homology"/>
<keyword evidence="3" id="KW-0813">Transport</keyword>
<dbReference type="Pfam" id="PF01758">
    <property type="entry name" value="SBF"/>
    <property type="match status" value="1"/>
</dbReference>
<evidence type="ECO:0000256" key="7">
    <source>
        <dbReference type="ARBA" id="ARBA00023136"/>
    </source>
</evidence>
<comment type="subcellular location">
    <subcellularLocation>
        <location evidence="1">Cell membrane</location>
        <topology evidence="1">Multi-pass membrane protein</topology>
    </subcellularLocation>
</comment>
<feature type="transmembrane region" description="Helical" evidence="8">
    <location>
        <begin position="183"/>
        <end position="207"/>
    </location>
</feature>
<keyword evidence="10" id="KW-1185">Reference proteome</keyword>
<feature type="transmembrane region" description="Helical" evidence="8">
    <location>
        <begin position="25"/>
        <end position="48"/>
    </location>
</feature>
<keyword evidence="6 8" id="KW-1133">Transmembrane helix</keyword>
<feature type="transmembrane region" description="Helical" evidence="8">
    <location>
        <begin position="54"/>
        <end position="77"/>
    </location>
</feature>
<keyword evidence="4" id="KW-1003">Cell membrane</keyword>
<evidence type="ECO:0000313" key="9">
    <source>
        <dbReference type="EMBL" id="SMX97546.1"/>
    </source>
</evidence>
<dbReference type="EMBL" id="FXZB01000030">
    <property type="protein sequence ID" value="SMX97546.1"/>
    <property type="molecule type" value="Genomic_DNA"/>
</dbReference>
<feature type="transmembrane region" description="Helical" evidence="8">
    <location>
        <begin position="84"/>
        <end position="107"/>
    </location>
</feature>
<evidence type="ECO:0000256" key="6">
    <source>
        <dbReference type="ARBA" id="ARBA00022989"/>
    </source>
</evidence>
<accession>A0A2H1KCY1</accession>
<sequence length="281" mass="29778">MGPNETVILGPLLVDIARAVRDLRFIGATVTLNFVFVPLIVFGLSRFIAGDQALLVGVLLVLLTPCIDYVIVFSGLAGASSDRLLATAPILMLAQMVALPAYLLIFIGPEVVSAVDPKPFVEALVILIIIPLAMAAMTQKLAARNRVGRAVMATMESLMVPLMMSTLAIVVGSQIVGVGEEVASLWTVVPIYVAFLIVMVPVGLATSRIFRLDTGSTRAAVFSGATRNSLVVLPLALALPEPFTLVALVVVTQTLVELVGMVVYVKVIPRIVTQHTPTTPI</sequence>
<dbReference type="AlphaFoldDB" id="A0A2H1KCY1"/>
<evidence type="ECO:0000256" key="3">
    <source>
        <dbReference type="ARBA" id="ARBA00022448"/>
    </source>
</evidence>
<feature type="transmembrane region" description="Helical" evidence="8">
    <location>
        <begin position="119"/>
        <end position="137"/>
    </location>
</feature>
<evidence type="ECO:0000256" key="2">
    <source>
        <dbReference type="ARBA" id="ARBA00010110"/>
    </source>
</evidence>
<evidence type="ECO:0000256" key="1">
    <source>
        <dbReference type="ARBA" id="ARBA00004651"/>
    </source>
</evidence>
<reference evidence="9" key="1">
    <citation type="submission" date="2017-03" db="EMBL/GenBank/DDBJ databases">
        <authorList>
            <person name="Monnet C."/>
        </authorList>
    </citation>
    <scope>NUCLEOTIDE SEQUENCE [LARGE SCALE GENOMIC DNA]</scope>
    <source>
        <strain evidence="9">ATCC 9175</strain>
    </source>
</reference>
<protein>
    <submittedName>
        <fullName evidence="9">Arsenite efflux pump ArsB, ACR3 family</fullName>
    </submittedName>
</protein>
<keyword evidence="5 8" id="KW-0812">Transmembrane</keyword>
<dbReference type="Proteomes" id="UP000234525">
    <property type="component" value="Unassembled WGS sequence"/>
</dbReference>
<comment type="similarity">
    <text evidence="2">Belongs to the arsenical resistance-3 (ACR3) (TC 2.A.59) family.</text>
</comment>
<feature type="transmembrane region" description="Helical" evidence="8">
    <location>
        <begin position="158"/>
        <end position="177"/>
    </location>
</feature>
<dbReference type="GO" id="GO:0005886">
    <property type="term" value="C:plasma membrane"/>
    <property type="evidence" value="ECO:0007669"/>
    <property type="project" value="UniProtKB-SubCell"/>
</dbReference>
<dbReference type="RefSeq" id="WP_241211298.1">
    <property type="nucleotide sequence ID" value="NZ_BJME01000042.1"/>
</dbReference>
<dbReference type="GO" id="GO:0015104">
    <property type="term" value="F:antimonite transmembrane transporter activity"/>
    <property type="evidence" value="ECO:0007669"/>
    <property type="project" value="TreeGrafter"/>
</dbReference>
<dbReference type="GO" id="GO:0015297">
    <property type="term" value="F:antiporter activity"/>
    <property type="evidence" value="ECO:0007669"/>
    <property type="project" value="InterPro"/>
</dbReference>
<dbReference type="Gene3D" id="1.20.1530.20">
    <property type="match status" value="1"/>
</dbReference>
<name>A0A2H1KCY1_BREAU</name>
<gene>
    <name evidence="9" type="ORF">BAUR9175_03364</name>
</gene>
<evidence type="ECO:0000256" key="8">
    <source>
        <dbReference type="SAM" id="Phobius"/>
    </source>
</evidence>